<feature type="compositionally biased region" description="Basic and acidic residues" evidence="1">
    <location>
        <begin position="105"/>
        <end position="115"/>
    </location>
</feature>
<accession>D5SI26</accession>
<evidence type="ECO:0000313" key="2">
    <source>
        <dbReference type="EMBL" id="EFG03569.2"/>
    </source>
</evidence>
<keyword evidence="2" id="KW-0614">Plasmid</keyword>
<reference evidence="2 3" key="1">
    <citation type="journal article" date="2010" name="Genome Biol. Evol.">
        <title>The sequence of a 1.8-mb bacterial linear plasmid reveals a rich evolutionary reservoir of secondary metabolic pathways.</title>
        <authorList>
            <person name="Medema M.H."/>
            <person name="Trefzer A."/>
            <person name="Kovalchuk A."/>
            <person name="van den Berg M."/>
            <person name="Mueller U."/>
            <person name="Heijne W."/>
            <person name="Wu L."/>
            <person name="Alam M.T."/>
            <person name="Ronning C.M."/>
            <person name="Nierman W.C."/>
            <person name="Bovenberg R.A.L."/>
            <person name="Breitling R."/>
            <person name="Takano E."/>
        </authorList>
    </citation>
    <scope>NUCLEOTIDE SEQUENCE [LARGE SCALE GENOMIC DNA]</scope>
    <source>
        <strain evidence="3">ATCC 27064 / DSM 738 / JCM 4710 / NBRC 13307 / NCIMB 12785 / NRRL 3585 / VKM Ac-602</strain>
        <plasmid evidence="2">pSCL4</plasmid>
    </source>
</reference>
<evidence type="ECO:0000256" key="1">
    <source>
        <dbReference type="SAM" id="MobiDB-lite"/>
    </source>
</evidence>
<feature type="region of interest" description="Disordered" evidence="1">
    <location>
        <begin position="97"/>
        <end position="129"/>
    </location>
</feature>
<evidence type="ECO:0000313" key="3">
    <source>
        <dbReference type="Proteomes" id="UP000002357"/>
    </source>
</evidence>
<proteinExistence type="predicted"/>
<dbReference type="EMBL" id="CM000914">
    <property type="protein sequence ID" value="EFG03569.2"/>
    <property type="molecule type" value="Genomic_DNA"/>
</dbReference>
<gene>
    <name evidence="2" type="ORF">SCLAV_p0078</name>
</gene>
<keyword evidence="3" id="KW-1185">Reference proteome</keyword>
<dbReference type="AlphaFoldDB" id="D5SI26"/>
<geneLocation type="plasmid" evidence="2 3">
    <name>pSCL4</name>
</geneLocation>
<organism evidence="2 3">
    <name type="scientific">Streptomyces clavuligerus</name>
    <dbReference type="NCBI Taxonomy" id="1901"/>
    <lineage>
        <taxon>Bacteria</taxon>
        <taxon>Bacillati</taxon>
        <taxon>Actinomycetota</taxon>
        <taxon>Actinomycetes</taxon>
        <taxon>Kitasatosporales</taxon>
        <taxon>Streptomycetaceae</taxon>
        <taxon>Streptomyces</taxon>
    </lineage>
</organism>
<dbReference type="eggNOG" id="COG3464">
    <property type="taxonomic scope" value="Bacteria"/>
</dbReference>
<protein>
    <submittedName>
        <fullName evidence="2">Putative ISL3 family ISFsp1-like transposase</fullName>
    </submittedName>
</protein>
<sequence length="219" mass="23581">MRRLLERLARELAGQAGSRMAEQLAVPVSGSAPLTCFPDHTSDAFAARLREHPHVKLVCRDRGGAFADGAQRALPEVPHVAGRWAEMHVLRERGPRTQAISARLGPDRKTVRSREASQPGPRLANGASSQRATVLLERLRHRARAPHRPLPPLEAQAAHARDRPGLVRGPTACGGPRRSLIVGSVLGWIRATKGFSPMCRVEGRRGGPGGRWSGTTAAG</sequence>
<name>D5SI26_STRCL</name>
<dbReference type="Proteomes" id="UP000002357">
    <property type="component" value="Plasmid pSCL4"/>
</dbReference>